<protein>
    <submittedName>
        <fullName evidence="2">Uncharacterized protein</fullName>
    </submittedName>
</protein>
<reference evidence="2 3" key="1">
    <citation type="journal article" date="2019" name="Int. J. Syst. Evol. Microbiol.">
        <title>The Global Catalogue of Microorganisms (GCM) 10K type strain sequencing project: providing services to taxonomists for standard genome sequencing and annotation.</title>
        <authorList>
            <consortium name="The Broad Institute Genomics Platform"/>
            <consortium name="The Broad Institute Genome Sequencing Center for Infectious Disease"/>
            <person name="Wu L."/>
            <person name="Ma J."/>
        </authorList>
    </citation>
    <scope>NUCLEOTIDE SEQUENCE [LARGE SCALE GENOMIC DNA]</scope>
    <source>
        <strain evidence="2 3">JCM 10977</strain>
    </source>
</reference>
<keyword evidence="3" id="KW-1185">Reference proteome</keyword>
<dbReference type="Pfam" id="PF20226">
    <property type="entry name" value="DUF6585"/>
    <property type="match status" value="1"/>
</dbReference>
<dbReference type="InterPro" id="IPR046492">
    <property type="entry name" value="DUF6585"/>
</dbReference>
<dbReference type="Proteomes" id="UP001500542">
    <property type="component" value="Unassembled WGS sequence"/>
</dbReference>
<sequence>MSDRISAAVAHARLGEHRATHLPREHSSGWVILSVTAVLCGVFGFGSLLADGPAFLSVVFTPLAIGAGWWAVRAGYKAAHKGRVRLDLFEHGMTFVDHRGQVSAFRWDSMQVRQSILKQTADFGTVSQTSFSYRVVGHDGAAATIEGSHEGNAAVDPWGPAIQEAVTVTQLPGAVVRFRQGDTLVFGDLTISWDLVGAKGKLTPWAQVETAYVANGQLYLRTKGSKRGKVLSQINQIPNYYVFYSLLELRLSSRK</sequence>
<feature type="transmembrane region" description="Helical" evidence="1">
    <location>
        <begin position="55"/>
        <end position="76"/>
    </location>
</feature>
<keyword evidence="1" id="KW-1133">Transmembrane helix</keyword>
<organism evidence="2 3">
    <name type="scientific">Kribbella koreensis</name>
    <dbReference type="NCBI Taxonomy" id="57909"/>
    <lineage>
        <taxon>Bacteria</taxon>
        <taxon>Bacillati</taxon>
        <taxon>Actinomycetota</taxon>
        <taxon>Actinomycetes</taxon>
        <taxon>Propionibacteriales</taxon>
        <taxon>Kribbellaceae</taxon>
        <taxon>Kribbella</taxon>
    </lineage>
</organism>
<evidence type="ECO:0000256" key="1">
    <source>
        <dbReference type="SAM" id="Phobius"/>
    </source>
</evidence>
<name>A0ABN1RRS5_9ACTN</name>
<proteinExistence type="predicted"/>
<keyword evidence="1" id="KW-0472">Membrane</keyword>
<evidence type="ECO:0000313" key="2">
    <source>
        <dbReference type="EMBL" id="GAA0962388.1"/>
    </source>
</evidence>
<evidence type="ECO:0000313" key="3">
    <source>
        <dbReference type="Proteomes" id="UP001500542"/>
    </source>
</evidence>
<accession>A0ABN1RRS5</accession>
<feature type="transmembrane region" description="Helical" evidence="1">
    <location>
        <begin position="30"/>
        <end position="49"/>
    </location>
</feature>
<gene>
    <name evidence="2" type="ORF">GCM10009554_80120</name>
</gene>
<dbReference type="RefSeq" id="WP_343983381.1">
    <property type="nucleotide sequence ID" value="NZ_BAAAHK010000024.1"/>
</dbReference>
<keyword evidence="1" id="KW-0812">Transmembrane</keyword>
<comment type="caution">
    <text evidence="2">The sequence shown here is derived from an EMBL/GenBank/DDBJ whole genome shotgun (WGS) entry which is preliminary data.</text>
</comment>
<dbReference type="EMBL" id="BAAAHK010000024">
    <property type="protein sequence ID" value="GAA0962388.1"/>
    <property type="molecule type" value="Genomic_DNA"/>
</dbReference>